<evidence type="ECO:0000313" key="3">
    <source>
        <dbReference type="Proteomes" id="UP000575241"/>
    </source>
</evidence>
<organism evidence="2 3">
    <name type="scientific">Sphingomonas kyeonggiensis</name>
    <dbReference type="NCBI Taxonomy" id="1268553"/>
    <lineage>
        <taxon>Bacteria</taxon>
        <taxon>Pseudomonadati</taxon>
        <taxon>Pseudomonadota</taxon>
        <taxon>Alphaproteobacteria</taxon>
        <taxon>Sphingomonadales</taxon>
        <taxon>Sphingomonadaceae</taxon>
        <taxon>Sphingomonas</taxon>
    </lineage>
</organism>
<dbReference type="Proteomes" id="UP000575241">
    <property type="component" value="Unassembled WGS sequence"/>
</dbReference>
<keyword evidence="3" id="KW-1185">Reference proteome</keyword>
<protein>
    <submittedName>
        <fullName evidence="2">Uncharacterized protein</fullName>
    </submittedName>
</protein>
<proteinExistence type="predicted"/>
<comment type="caution">
    <text evidence="2">The sequence shown here is derived from an EMBL/GenBank/DDBJ whole genome shotgun (WGS) entry which is preliminary data.</text>
</comment>
<sequence>MSKKIPLLAAICGVLSVAGAAPAWAQGKGTCGVSGQALASPTITYDPFSPTGLTQVTIPLILTRFGTGAAKTQTVNFVLTKPVGTPNYQILYNGTSILYTEGNTMGHPTINSQSAGEINYNFGGASQPDQSTPFNLVVTVPANVDLSAGLPIDFDILYVCNGTGGMADVVTPTKLSSAIHINVNVLSALQASYAGPALDFGEVGDKTDADVTSTPIIRTGYVRVASSGPYSIDVTSQNGYRLTFPGGNPANATQSMGYSATFVGQTRNPSNTTPITRTCTRAGLAGSPPNQGILLPVDVRLLQGGQTRTPAPNYQDILTVTISPLAAGTPGTICS</sequence>
<dbReference type="EMBL" id="JACHLN010000002">
    <property type="protein sequence ID" value="MBB4839239.1"/>
    <property type="molecule type" value="Genomic_DNA"/>
</dbReference>
<accession>A0A7W7NT07</accession>
<dbReference type="RefSeq" id="WP_184166986.1">
    <property type="nucleotide sequence ID" value="NZ_JACHLN010000002.1"/>
</dbReference>
<dbReference type="AlphaFoldDB" id="A0A7W7NT07"/>
<feature type="signal peptide" evidence="1">
    <location>
        <begin position="1"/>
        <end position="25"/>
    </location>
</feature>
<feature type="chain" id="PRO_5030936519" evidence="1">
    <location>
        <begin position="26"/>
        <end position="335"/>
    </location>
</feature>
<keyword evidence="1" id="KW-0732">Signal</keyword>
<name>A0A7W7NT07_9SPHN</name>
<gene>
    <name evidence="2" type="ORF">HNP52_002308</name>
</gene>
<evidence type="ECO:0000313" key="2">
    <source>
        <dbReference type="EMBL" id="MBB4839239.1"/>
    </source>
</evidence>
<evidence type="ECO:0000256" key="1">
    <source>
        <dbReference type="SAM" id="SignalP"/>
    </source>
</evidence>
<reference evidence="2 3" key="1">
    <citation type="submission" date="2020-08" db="EMBL/GenBank/DDBJ databases">
        <title>Functional genomics of gut bacteria from endangered species of beetles.</title>
        <authorList>
            <person name="Carlos-Shanley C."/>
        </authorList>
    </citation>
    <scope>NUCLEOTIDE SEQUENCE [LARGE SCALE GENOMIC DNA]</scope>
    <source>
        <strain evidence="2 3">S00224</strain>
    </source>
</reference>